<dbReference type="EMBL" id="CM004475">
    <property type="protein sequence ID" value="OCT78388.1"/>
    <property type="molecule type" value="Genomic_DNA"/>
</dbReference>
<dbReference type="Proteomes" id="UP000694892">
    <property type="component" value="Chromosome 5S"/>
</dbReference>
<gene>
    <name evidence="2" type="ORF">XELAEV_18029499mg</name>
</gene>
<evidence type="ECO:0000313" key="2">
    <source>
        <dbReference type="EMBL" id="OCT78388.1"/>
    </source>
</evidence>
<evidence type="ECO:0000256" key="1">
    <source>
        <dbReference type="SAM" id="MobiDB-lite"/>
    </source>
</evidence>
<name>A0A974CS74_XENLA</name>
<protein>
    <submittedName>
        <fullName evidence="2">Uncharacterized protein</fullName>
    </submittedName>
</protein>
<dbReference type="AlphaFoldDB" id="A0A974CS74"/>
<feature type="compositionally biased region" description="Polar residues" evidence="1">
    <location>
        <begin position="1"/>
        <end position="24"/>
    </location>
</feature>
<feature type="region of interest" description="Disordered" evidence="1">
    <location>
        <begin position="1"/>
        <end position="40"/>
    </location>
</feature>
<proteinExistence type="predicted"/>
<accession>A0A974CS74</accession>
<sequence length="89" mass="10024">MIKVNGNQQNTLSRKTLPGENNRQPEVMEEKAQESSIQTAAPLKIPRIILTRPSTSDDDVEQLTQDQEDLEEADMVEDQLFLECVNNGP</sequence>
<reference evidence="3" key="1">
    <citation type="journal article" date="2016" name="Nature">
        <title>Genome evolution in the allotetraploid frog Xenopus laevis.</title>
        <authorList>
            <person name="Session A.M."/>
            <person name="Uno Y."/>
            <person name="Kwon T."/>
            <person name="Chapman J.A."/>
            <person name="Toyoda A."/>
            <person name="Takahashi S."/>
            <person name="Fukui A."/>
            <person name="Hikosaka A."/>
            <person name="Suzuki A."/>
            <person name="Kondo M."/>
            <person name="van Heeringen S.J."/>
            <person name="Quigley I."/>
            <person name="Heinz S."/>
            <person name="Ogino H."/>
            <person name="Ochi H."/>
            <person name="Hellsten U."/>
            <person name="Lyons J.B."/>
            <person name="Simakov O."/>
            <person name="Putnam N."/>
            <person name="Stites J."/>
            <person name="Kuroki Y."/>
            <person name="Tanaka T."/>
            <person name="Michiue T."/>
            <person name="Watanabe M."/>
            <person name="Bogdanovic O."/>
            <person name="Lister R."/>
            <person name="Georgiou G."/>
            <person name="Paranjpe S.S."/>
            <person name="van Kruijsbergen I."/>
            <person name="Shu S."/>
            <person name="Carlson J."/>
            <person name="Kinoshita T."/>
            <person name="Ohta Y."/>
            <person name="Mawaribuchi S."/>
            <person name="Jenkins J."/>
            <person name="Grimwood J."/>
            <person name="Schmutz J."/>
            <person name="Mitros T."/>
            <person name="Mozaffari S.V."/>
            <person name="Suzuki Y."/>
            <person name="Haramoto Y."/>
            <person name="Yamamoto T.S."/>
            <person name="Takagi C."/>
            <person name="Heald R."/>
            <person name="Miller K."/>
            <person name="Haudenschild C."/>
            <person name="Kitzman J."/>
            <person name="Nakayama T."/>
            <person name="Izutsu Y."/>
            <person name="Robert J."/>
            <person name="Fortriede J."/>
            <person name="Burns K."/>
            <person name="Lotay V."/>
            <person name="Karimi K."/>
            <person name="Yasuoka Y."/>
            <person name="Dichmann D.S."/>
            <person name="Flajnik M.F."/>
            <person name="Houston D.W."/>
            <person name="Shendure J."/>
            <person name="DuPasquier L."/>
            <person name="Vize P.D."/>
            <person name="Zorn A.M."/>
            <person name="Ito M."/>
            <person name="Marcotte E.M."/>
            <person name="Wallingford J.B."/>
            <person name="Ito Y."/>
            <person name="Asashima M."/>
            <person name="Ueno N."/>
            <person name="Matsuda Y."/>
            <person name="Veenstra G.J."/>
            <person name="Fujiyama A."/>
            <person name="Harland R.M."/>
            <person name="Taira M."/>
            <person name="Rokhsar D.S."/>
        </authorList>
    </citation>
    <scope>NUCLEOTIDE SEQUENCE [LARGE SCALE GENOMIC DNA]</scope>
    <source>
        <strain evidence="3">J</strain>
    </source>
</reference>
<evidence type="ECO:0000313" key="3">
    <source>
        <dbReference type="Proteomes" id="UP000694892"/>
    </source>
</evidence>
<organism evidence="2 3">
    <name type="scientific">Xenopus laevis</name>
    <name type="common">African clawed frog</name>
    <dbReference type="NCBI Taxonomy" id="8355"/>
    <lineage>
        <taxon>Eukaryota</taxon>
        <taxon>Metazoa</taxon>
        <taxon>Chordata</taxon>
        <taxon>Craniata</taxon>
        <taxon>Vertebrata</taxon>
        <taxon>Euteleostomi</taxon>
        <taxon>Amphibia</taxon>
        <taxon>Batrachia</taxon>
        <taxon>Anura</taxon>
        <taxon>Pipoidea</taxon>
        <taxon>Pipidae</taxon>
        <taxon>Xenopodinae</taxon>
        <taxon>Xenopus</taxon>
        <taxon>Xenopus</taxon>
    </lineage>
</organism>